<sequence length="111" mass="13058">MSYVEPTPLEDALDLLEHETATWVVFKERVYLSYEATTSWAHGVWNFIFGVGIFWVEHQGPDCMIISEGSMYESDWSIYRSDDNLSRLFMKRFRECVRMKQAISKMDQGLC</sequence>
<accession>A0A942E155</accession>
<dbReference type="EMBL" id="JAGWCR010000004">
    <property type="protein sequence ID" value="MBS3648705.1"/>
    <property type="molecule type" value="Genomic_DNA"/>
</dbReference>
<evidence type="ECO:0000313" key="1">
    <source>
        <dbReference type="EMBL" id="MBS3648705.1"/>
    </source>
</evidence>
<reference evidence="1" key="1">
    <citation type="submission" date="2021-04" db="EMBL/GenBank/DDBJ databases">
        <title>Pseudaminobacter soli sp. nov., isolated from paddy soil contaminated by heavy metals.</title>
        <authorList>
            <person name="Zhang K."/>
        </authorList>
    </citation>
    <scope>NUCLEOTIDE SEQUENCE</scope>
    <source>
        <strain evidence="1">19-2017</strain>
    </source>
</reference>
<evidence type="ECO:0000313" key="2">
    <source>
        <dbReference type="Proteomes" id="UP000680348"/>
    </source>
</evidence>
<keyword evidence="2" id="KW-1185">Reference proteome</keyword>
<protein>
    <submittedName>
        <fullName evidence="1">Uncharacterized protein</fullName>
    </submittedName>
</protein>
<comment type="caution">
    <text evidence="1">The sequence shown here is derived from an EMBL/GenBank/DDBJ whole genome shotgun (WGS) entry which is preliminary data.</text>
</comment>
<dbReference type="Proteomes" id="UP000680348">
    <property type="component" value="Unassembled WGS sequence"/>
</dbReference>
<name>A0A942E155_9HYPH</name>
<dbReference type="AlphaFoldDB" id="A0A942E155"/>
<proteinExistence type="predicted"/>
<dbReference type="RefSeq" id="WP_188254270.1">
    <property type="nucleotide sequence ID" value="NZ_JABVCF010000004.1"/>
</dbReference>
<gene>
    <name evidence="1" type="ORF">KEU06_08695</name>
</gene>
<organism evidence="1 2">
    <name type="scientific">Pseudaminobacter soli</name>
    <name type="common">ex Zhang et al. 2022</name>
    <dbReference type="NCBI Taxonomy" id="2831468"/>
    <lineage>
        <taxon>Bacteria</taxon>
        <taxon>Pseudomonadati</taxon>
        <taxon>Pseudomonadota</taxon>
        <taxon>Alphaproteobacteria</taxon>
        <taxon>Hyphomicrobiales</taxon>
        <taxon>Phyllobacteriaceae</taxon>
        <taxon>Pseudaminobacter</taxon>
    </lineage>
</organism>